<proteinExistence type="predicted"/>
<evidence type="ECO:0000313" key="2">
    <source>
        <dbReference type="Proteomes" id="UP001064262"/>
    </source>
</evidence>
<name>A0A9J6PRG5_9GAMM</name>
<sequence length="126" mass="14014">MMMARSAGLKSTLETYKIMKAVSAKNVTEWFKGLTRAERKRLTEEIIRAQNPGISNAGIKAAMIAGRYPKRFPSESILRQLQKELLIAMNNTVTFAGSAATGTIRNPQNLNKTGRYIISTIQSFSF</sequence>
<dbReference type="EMBL" id="JAODIM010000041">
    <property type="protein sequence ID" value="MCU5778192.1"/>
    <property type="molecule type" value="Genomic_DNA"/>
</dbReference>
<keyword evidence="2" id="KW-1185">Reference proteome</keyword>
<organism evidence="1 2">
    <name type="scientific">Winslowiella arboricola</name>
    <dbReference type="NCBI Taxonomy" id="2978220"/>
    <lineage>
        <taxon>Bacteria</taxon>
        <taxon>Pseudomonadati</taxon>
        <taxon>Pseudomonadota</taxon>
        <taxon>Gammaproteobacteria</taxon>
        <taxon>Enterobacterales</taxon>
        <taxon>Erwiniaceae</taxon>
        <taxon>Winslowiella</taxon>
    </lineage>
</organism>
<dbReference type="Proteomes" id="UP001064262">
    <property type="component" value="Unassembled WGS sequence"/>
</dbReference>
<dbReference type="AlphaFoldDB" id="A0A9J6PRG5"/>
<reference evidence="1" key="1">
    <citation type="submission" date="2022-09" db="EMBL/GenBank/DDBJ databases">
        <title>Winslowiella arboricola sp. nov., isolated from bleeding cankers on broadleaf hosts.</title>
        <authorList>
            <person name="Brady C."/>
            <person name="Kaur S."/>
            <person name="Crampton B."/>
            <person name="Maddock D."/>
            <person name="Arnold D."/>
            <person name="Denman S."/>
        </authorList>
    </citation>
    <scope>NUCLEOTIDE SEQUENCE</scope>
    <source>
        <strain evidence="1">BAC 15a-03b</strain>
    </source>
</reference>
<dbReference type="RefSeq" id="WP_267140891.1">
    <property type="nucleotide sequence ID" value="NZ_JAODIL010000046.1"/>
</dbReference>
<evidence type="ECO:0000313" key="1">
    <source>
        <dbReference type="EMBL" id="MCU5778192.1"/>
    </source>
</evidence>
<protein>
    <submittedName>
        <fullName evidence="1">Uncharacterized protein</fullName>
    </submittedName>
</protein>
<accession>A0A9J6PRG5</accession>
<gene>
    <name evidence="1" type="ORF">N5923_11895</name>
</gene>
<comment type="caution">
    <text evidence="1">The sequence shown here is derived from an EMBL/GenBank/DDBJ whole genome shotgun (WGS) entry which is preliminary data.</text>
</comment>